<dbReference type="Proteomes" id="UP000554482">
    <property type="component" value="Unassembled WGS sequence"/>
</dbReference>
<evidence type="ECO:0000313" key="8">
    <source>
        <dbReference type="Proteomes" id="UP000554482"/>
    </source>
</evidence>
<dbReference type="Pfam" id="PF07714">
    <property type="entry name" value="PK_Tyr_Ser-Thr"/>
    <property type="match status" value="1"/>
</dbReference>
<protein>
    <submittedName>
        <fullName evidence="7">Kinase superfamily protein</fullName>
    </submittedName>
</protein>
<dbReference type="InterPro" id="IPR011009">
    <property type="entry name" value="Kinase-like_dom_sf"/>
</dbReference>
<dbReference type="PROSITE" id="PS50011">
    <property type="entry name" value="PROTEIN_KINASE_DOM"/>
    <property type="match status" value="1"/>
</dbReference>
<dbReference type="InterPro" id="IPR001245">
    <property type="entry name" value="Ser-Thr/Tyr_kinase_cat_dom"/>
</dbReference>
<dbReference type="InterPro" id="IPR000719">
    <property type="entry name" value="Prot_kinase_dom"/>
</dbReference>
<dbReference type="GO" id="GO:0004674">
    <property type="term" value="F:protein serine/threonine kinase activity"/>
    <property type="evidence" value="ECO:0007669"/>
    <property type="project" value="UniProtKB-KW"/>
</dbReference>
<evidence type="ECO:0000256" key="4">
    <source>
        <dbReference type="ARBA" id="ARBA00022777"/>
    </source>
</evidence>
<evidence type="ECO:0000256" key="5">
    <source>
        <dbReference type="ARBA" id="ARBA00022840"/>
    </source>
</evidence>
<dbReference type="AlphaFoldDB" id="A0A7J6WGJ7"/>
<dbReference type="PANTHER" id="PTHR27002:SF181">
    <property type="entry name" value="RECEPTOR-LIKE SERINE_THREONINE-PROTEIN KINASE"/>
    <property type="match status" value="1"/>
</dbReference>
<dbReference type="GO" id="GO:0005886">
    <property type="term" value="C:plasma membrane"/>
    <property type="evidence" value="ECO:0007669"/>
    <property type="project" value="TreeGrafter"/>
</dbReference>
<keyword evidence="8" id="KW-1185">Reference proteome</keyword>
<gene>
    <name evidence="7" type="ORF">FRX31_013857</name>
</gene>
<dbReference type="EMBL" id="JABWDY010015823">
    <property type="protein sequence ID" value="KAF5196556.1"/>
    <property type="molecule type" value="Genomic_DNA"/>
</dbReference>
<feature type="domain" description="Protein kinase" evidence="6">
    <location>
        <begin position="1"/>
        <end position="86"/>
    </location>
</feature>
<evidence type="ECO:0000313" key="7">
    <source>
        <dbReference type="EMBL" id="KAF5196556.1"/>
    </source>
</evidence>
<evidence type="ECO:0000256" key="3">
    <source>
        <dbReference type="ARBA" id="ARBA00022741"/>
    </source>
</evidence>
<dbReference type="Gene3D" id="1.10.510.10">
    <property type="entry name" value="Transferase(Phosphotransferase) domain 1"/>
    <property type="match status" value="1"/>
</dbReference>
<proteinExistence type="predicted"/>
<keyword evidence="2" id="KW-0808">Transferase</keyword>
<evidence type="ECO:0000256" key="2">
    <source>
        <dbReference type="ARBA" id="ARBA00022679"/>
    </source>
</evidence>
<dbReference type="OrthoDB" id="688481at2759"/>
<sequence length="86" mass="9883">GSTSKIVGTYGYMAPEYIMKGHFSVKSDVFSFGVLVLEIDHNWSQKQLLQPRRTFSRPSKLCMETMGARDVFRVDRANFKGMLFNK</sequence>
<evidence type="ECO:0000259" key="6">
    <source>
        <dbReference type="PROSITE" id="PS50011"/>
    </source>
</evidence>
<accession>A0A7J6WGJ7</accession>
<reference evidence="7 8" key="1">
    <citation type="submission" date="2020-06" db="EMBL/GenBank/DDBJ databases">
        <title>Transcriptomic and genomic resources for Thalictrum thalictroides and T. hernandezii: Facilitating candidate gene discovery in an emerging model plant lineage.</title>
        <authorList>
            <person name="Arias T."/>
            <person name="Riano-Pachon D.M."/>
            <person name="Di Stilio V.S."/>
        </authorList>
    </citation>
    <scope>NUCLEOTIDE SEQUENCE [LARGE SCALE GENOMIC DNA]</scope>
    <source>
        <strain evidence="8">cv. WT478/WT964</strain>
        <tissue evidence="7">Leaves</tissue>
    </source>
</reference>
<dbReference type="SUPFAM" id="SSF56112">
    <property type="entry name" value="Protein kinase-like (PK-like)"/>
    <property type="match status" value="1"/>
</dbReference>
<keyword evidence="4 7" id="KW-0418">Kinase</keyword>
<dbReference type="PANTHER" id="PTHR27002">
    <property type="entry name" value="RECEPTOR-LIKE SERINE/THREONINE-PROTEIN KINASE SD1-8"/>
    <property type="match status" value="1"/>
</dbReference>
<keyword evidence="5" id="KW-0067">ATP-binding</keyword>
<keyword evidence="1" id="KW-0723">Serine/threonine-protein kinase</keyword>
<name>A0A7J6WGJ7_THATH</name>
<feature type="non-terminal residue" evidence="7">
    <location>
        <position position="1"/>
    </location>
</feature>
<keyword evidence="3" id="KW-0547">Nucleotide-binding</keyword>
<evidence type="ECO:0000256" key="1">
    <source>
        <dbReference type="ARBA" id="ARBA00022527"/>
    </source>
</evidence>
<organism evidence="7 8">
    <name type="scientific">Thalictrum thalictroides</name>
    <name type="common">Rue-anemone</name>
    <name type="synonym">Anemone thalictroides</name>
    <dbReference type="NCBI Taxonomy" id="46969"/>
    <lineage>
        <taxon>Eukaryota</taxon>
        <taxon>Viridiplantae</taxon>
        <taxon>Streptophyta</taxon>
        <taxon>Embryophyta</taxon>
        <taxon>Tracheophyta</taxon>
        <taxon>Spermatophyta</taxon>
        <taxon>Magnoliopsida</taxon>
        <taxon>Ranunculales</taxon>
        <taxon>Ranunculaceae</taxon>
        <taxon>Thalictroideae</taxon>
        <taxon>Thalictrum</taxon>
    </lineage>
</organism>
<dbReference type="GO" id="GO:0005524">
    <property type="term" value="F:ATP binding"/>
    <property type="evidence" value="ECO:0007669"/>
    <property type="project" value="UniProtKB-KW"/>
</dbReference>
<comment type="caution">
    <text evidence="7">The sequence shown here is derived from an EMBL/GenBank/DDBJ whole genome shotgun (WGS) entry which is preliminary data.</text>
</comment>